<proteinExistence type="predicted"/>
<dbReference type="RefSeq" id="WP_084908608.1">
    <property type="nucleotide sequence ID" value="NZ_CP020738.1"/>
</dbReference>
<sequence>MKIPVDDLSYEADGVRLVSPCLWLEIFLEYAEGPEILDFYQKARDALGDGLTHYDLGSGRRKRVSGRSETLVPTWCANPAYSPGKQYFILMSGAEEGATSSELVVEFWPRSRTAEPPARGAYPYSAVACAIPLDHPLVVENRLIDWIKGLEILSKGTFISGSCGIGLNFPINFPTIESSREATRHVASAIRRYPGLDVAARMIGVRFGLLKIDQLPGSAKPSRRTFLKRVNWLSFVNEKQVERLSAPSSLEAQLHQLDGIRVHGLSHGLLIEAGGTPKIGDSAQGDFVPVYQSVAHLLRPARLESIDGGHLSHVLDDQAAADWLGAFDTPQ</sequence>
<dbReference type="GeneID" id="69000502"/>
<evidence type="ECO:0000313" key="2">
    <source>
        <dbReference type="Proteomes" id="UP000217994"/>
    </source>
</evidence>
<organism evidence="1 2">
    <name type="scientific">Burkholderia ubonensis subsp. mesacidophila</name>
    <dbReference type="NCBI Taxonomy" id="265293"/>
    <lineage>
        <taxon>Bacteria</taxon>
        <taxon>Pseudomonadati</taxon>
        <taxon>Pseudomonadota</taxon>
        <taxon>Betaproteobacteria</taxon>
        <taxon>Burkholderiales</taxon>
        <taxon>Burkholderiaceae</taxon>
        <taxon>Burkholderia</taxon>
        <taxon>Burkholderia cepacia complex</taxon>
    </lineage>
</organism>
<dbReference type="InterPro" id="IPR021815">
    <property type="entry name" value="TsiV"/>
</dbReference>
<accession>A0A2A4FKQ7</accession>
<gene>
    <name evidence="1" type="ORF">BZL54_05985</name>
</gene>
<dbReference type="Pfam" id="PF11876">
    <property type="entry name" value="TsiV"/>
    <property type="match status" value="1"/>
</dbReference>
<evidence type="ECO:0000313" key="1">
    <source>
        <dbReference type="EMBL" id="PCE33262.1"/>
    </source>
</evidence>
<dbReference type="Proteomes" id="UP000217994">
    <property type="component" value="Unassembled WGS sequence"/>
</dbReference>
<name>A0A2A4FKQ7_9BURK</name>
<dbReference type="EMBL" id="MTZU01000019">
    <property type="protein sequence ID" value="PCE33262.1"/>
    <property type="molecule type" value="Genomic_DNA"/>
</dbReference>
<dbReference type="AlphaFoldDB" id="A0A2A4FKQ7"/>
<comment type="caution">
    <text evidence="1">The sequence shown here is derived from an EMBL/GenBank/DDBJ whole genome shotgun (WGS) entry which is preliminary data.</text>
</comment>
<evidence type="ECO:0008006" key="3">
    <source>
        <dbReference type="Google" id="ProtNLM"/>
    </source>
</evidence>
<reference evidence="1 2" key="1">
    <citation type="submission" date="2017-01" db="EMBL/GenBank/DDBJ databases">
        <title>Whole-Genome Shotgun Sequencing of Two beta-Proteobacterial Species in Search of the Bulgecin Biosynthetic Cluster.</title>
        <authorList>
            <person name="Horsman M.E."/>
            <person name="Marous D.R."/>
            <person name="Li R."/>
            <person name="Oliver R.A."/>
            <person name="Byun B."/>
            <person name="Emrich S.J."/>
            <person name="Boggess B."/>
            <person name="Townsend C.A."/>
            <person name="Mobashery S."/>
        </authorList>
    </citation>
    <scope>NUCLEOTIDE SEQUENCE [LARGE SCALE GENOMIC DNA]</scope>
    <source>
        <strain evidence="1 2">ATCC 31433</strain>
    </source>
</reference>
<protein>
    <recommendedName>
        <fullName evidence="3">DUF3396 domain-containing protein</fullName>
    </recommendedName>
</protein>